<dbReference type="Gene3D" id="1.20.120.160">
    <property type="entry name" value="HPT domain"/>
    <property type="match status" value="1"/>
</dbReference>
<dbReference type="Pfam" id="PF01627">
    <property type="entry name" value="Hpt"/>
    <property type="match status" value="1"/>
</dbReference>
<dbReference type="CDD" id="cd17546">
    <property type="entry name" value="REC_hyHK_CKI1_RcsC-like"/>
    <property type="match status" value="1"/>
</dbReference>
<keyword evidence="12" id="KW-0902">Two-component regulatory system</keyword>
<comment type="subcellular location">
    <subcellularLocation>
        <location evidence="2">Cell membrane</location>
        <topology evidence="2">Multi-pass membrane protein</topology>
    </subcellularLocation>
</comment>
<dbReference type="InterPro" id="IPR035965">
    <property type="entry name" value="PAS-like_dom_sf"/>
</dbReference>
<dbReference type="InterPro" id="IPR003594">
    <property type="entry name" value="HATPase_dom"/>
</dbReference>
<dbReference type="Gene3D" id="3.30.450.20">
    <property type="entry name" value="PAS domain"/>
    <property type="match status" value="1"/>
</dbReference>
<dbReference type="Gene3D" id="1.10.287.130">
    <property type="match status" value="1"/>
</dbReference>
<evidence type="ECO:0000256" key="4">
    <source>
        <dbReference type="ARBA" id="ARBA00022475"/>
    </source>
</evidence>
<dbReference type="FunFam" id="1.10.287.130:FF:000002">
    <property type="entry name" value="Two-component osmosensing histidine kinase"/>
    <property type="match status" value="1"/>
</dbReference>
<evidence type="ECO:0000256" key="17">
    <source>
        <dbReference type="PROSITE-ProRule" id="PRU00169"/>
    </source>
</evidence>
<dbReference type="PROSITE" id="PS50112">
    <property type="entry name" value="PAS"/>
    <property type="match status" value="1"/>
</dbReference>
<dbReference type="InterPro" id="IPR036641">
    <property type="entry name" value="HPT_dom_sf"/>
</dbReference>
<dbReference type="InterPro" id="IPR011006">
    <property type="entry name" value="CheY-like_superfamily"/>
</dbReference>
<dbReference type="EMBL" id="AP012273">
    <property type="protein sequence ID" value="BAO44453.1"/>
    <property type="molecule type" value="Genomic_DNA"/>
</dbReference>
<evidence type="ECO:0000256" key="8">
    <source>
        <dbReference type="ARBA" id="ARBA00022741"/>
    </source>
</evidence>
<evidence type="ECO:0000256" key="18">
    <source>
        <dbReference type="SAM" id="Phobius"/>
    </source>
</evidence>
<evidence type="ECO:0000259" key="22">
    <source>
        <dbReference type="PROSITE" id="PS50894"/>
    </source>
</evidence>
<accession>A0A7U6JI58</accession>
<feature type="domain" description="Response regulatory" evidence="20">
    <location>
        <begin position="1302"/>
        <end position="1418"/>
    </location>
</feature>
<evidence type="ECO:0000256" key="12">
    <source>
        <dbReference type="ARBA" id="ARBA00023012"/>
    </source>
</evidence>
<keyword evidence="9 23" id="KW-0418">Kinase</keyword>
<reference evidence="23 24" key="1">
    <citation type="journal article" date="2014" name="PLoS ONE">
        <title>Physiological and genomic features of a novel sulfur-oxidizing gammaproteobacterium belonging to a previously uncultivated symbiotic lineage isolated from a hydrothermal vent.</title>
        <authorList>
            <person name="Nunoura T."/>
            <person name="Takaki Y."/>
            <person name="Kazama H."/>
            <person name="Kakuta J."/>
            <person name="Shimamura S."/>
            <person name="Makita H."/>
            <person name="Hirai M."/>
            <person name="Miyazaki M."/>
            <person name="Takai K."/>
        </authorList>
    </citation>
    <scope>NUCLEOTIDE SEQUENCE [LARGE SCALE GENOMIC DNA]</scope>
    <source>
        <strain evidence="23 24">Hiromi1</strain>
    </source>
</reference>
<evidence type="ECO:0000256" key="3">
    <source>
        <dbReference type="ARBA" id="ARBA00012438"/>
    </source>
</evidence>
<evidence type="ECO:0000256" key="14">
    <source>
        <dbReference type="ARBA" id="ARBA00064003"/>
    </source>
</evidence>
<evidence type="ECO:0000256" key="6">
    <source>
        <dbReference type="ARBA" id="ARBA00022679"/>
    </source>
</evidence>
<dbReference type="KEGG" id="tbn:TBH_C1534"/>
<dbReference type="FunFam" id="3.30.565.10:FF:000010">
    <property type="entry name" value="Sensor histidine kinase RcsC"/>
    <property type="match status" value="1"/>
</dbReference>
<feature type="domain" description="HPt" evidence="22">
    <location>
        <begin position="1454"/>
        <end position="1551"/>
    </location>
</feature>
<dbReference type="InterPro" id="IPR008207">
    <property type="entry name" value="Sig_transdc_His_kin_Hpt_dom"/>
</dbReference>
<keyword evidence="6" id="KW-0808">Transferase</keyword>
<dbReference type="Pfam" id="PF00072">
    <property type="entry name" value="Response_reg"/>
    <property type="match status" value="1"/>
</dbReference>
<dbReference type="CDD" id="cd00088">
    <property type="entry name" value="HPT"/>
    <property type="match status" value="1"/>
</dbReference>
<dbReference type="Pfam" id="PF00512">
    <property type="entry name" value="HisKA"/>
    <property type="match status" value="1"/>
</dbReference>
<dbReference type="GO" id="GO:0005524">
    <property type="term" value="F:ATP binding"/>
    <property type="evidence" value="ECO:0007669"/>
    <property type="project" value="UniProtKB-KW"/>
</dbReference>
<feature type="domain" description="PAS" evidence="21">
    <location>
        <begin position="790"/>
        <end position="857"/>
    </location>
</feature>
<evidence type="ECO:0000256" key="16">
    <source>
        <dbReference type="PROSITE-ProRule" id="PRU00110"/>
    </source>
</evidence>
<dbReference type="InterPro" id="IPR005467">
    <property type="entry name" value="His_kinase_dom"/>
</dbReference>
<feature type="modified residue" description="Phosphohistidine" evidence="16">
    <location>
        <position position="1493"/>
    </location>
</feature>
<dbReference type="PROSITE" id="PS50109">
    <property type="entry name" value="HIS_KIN"/>
    <property type="match status" value="1"/>
</dbReference>
<feature type="domain" description="Response regulatory" evidence="20">
    <location>
        <begin position="1168"/>
        <end position="1279"/>
    </location>
</feature>
<dbReference type="Gene3D" id="3.40.190.10">
    <property type="entry name" value="Periplasmic binding protein-like II"/>
    <property type="match status" value="6"/>
</dbReference>
<feature type="domain" description="Histidine kinase" evidence="19">
    <location>
        <begin position="929"/>
        <end position="1150"/>
    </location>
</feature>
<keyword evidence="13 18" id="KW-0472">Membrane</keyword>
<evidence type="ECO:0000259" key="19">
    <source>
        <dbReference type="PROSITE" id="PS50109"/>
    </source>
</evidence>
<dbReference type="InterPro" id="IPR036097">
    <property type="entry name" value="HisK_dim/P_sf"/>
</dbReference>
<evidence type="ECO:0000256" key="1">
    <source>
        <dbReference type="ARBA" id="ARBA00000085"/>
    </source>
</evidence>
<comment type="catalytic activity">
    <reaction evidence="1">
        <text>ATP + protein L-histidine = ADP + protein N-phospho-L-histidine.</text>
        <dbReference type="EC" id="2.7.13.3"/>
    </reaction>
</comment>
<keyword evidence="5 17" id="KW-0597">Phosphoprotein</keyword>
<dbReference type="Gene3D" id="3.40.50.2300">
    <property type="match status" value="1"/>
</dbReference>
<dbReference type="EC" id="2.7.13.3" evidence="3"/>
<evidence type="ECO:0000256" key="15">
    <source>
        <dbReference type="ARBA" id="ARBA00068150"/>
    </source>
</evidence>
<dbReference type="SMART" id="SM00062">
    <property type="entry name" value="PBPb"/>
    <property type="match status" value="3"/>
</dbReference>
<evidence type="ECO:0000256" key="13">
    <source>
        <dbReference type="ARBA" id="ARBA00023136"/>
    </source>
</evidence>
<dbReference type="Pfam" id="PF00497">
    <property type="entry name" value="SBP_bac_3"/>
    <property type="match status" value="3"/>
</dbReference>
<dbReference type="SUPFAM" id="SSF47226">
    <property type="entry name" value="Histidine-containing phosphotransfer domain, HPT domain"/>
    <property type="match status" value="1"/>
</dbReference>
<dbReference type="InterPro" id="IPR036890">
    <property type="entry name" value="HATPase_C_sf"/>
</dbReference>
<dbReference type="PROSITE" id="PS00213">
    <property type="entry name" value="LIPOCALIN"/>
    <property type="match status" value="1"/>
</dbReference>
<dbReference type="PROSITE" id="PS50110">
    <property type="entry name" value="RESPONSE_REGULATORY"/>
    <property type="match status" value="2"/>
</dbReference>
<comment type="subunit">
    <text evidence="14">At low DSF concentrations, interacts with RpfF.</text>
</comment>
<protein>
    <recommendedName>
        <fullName evidence="15">Sensory/regulatory protein RpfC</fullName>
        <ecNumber evidence="3">2.7.13.3</ecNumber>
    </recommendedName>
</protein>
<keyword evidence="8" id="KW-0547">Nucleotide-binding</keyword>
<keyword evidence="24" id="KW-1185">Reference proteome</keyword>
<dbReference type="CDD" id="cd16922">
    <property type="entry name" value="HATPase_EvgS-ArcB-TorS-like"/>
    <property type="match status" value="1"/>
</dbReference>
<evidence type="ECO:0000256" key="11">
    <source>
        <dbReference type="ARBA" id="ARBA00022989"/>
    </source>
</evidence>
<dbReference type="Proteomes" id="UP000031631">
    <property type="component" value="Chromosome"/>
</dbReference>
<dbReference type="SUPFAM" id="SSF47384">
    <property type="entry name" value="Homodimeric domain of signal transducing histidine kinase"/>
    <property type="match status" value="1"/>
</dbReference>
<keyword evidence="7 18" id="KW-0812">Transmembrane</keyword>
<proteinExistence type="predicted"/>
<feature type="transmembrane region" description="Helical" evidence="18">
    <location>
        <begin position="758"/>
        <end position="780"/>
    </location>
</feature>
<dbReference type="PANTHER" id="PTHR45339:SF1">
    <property type="entry name" value="HYBRID SIGNAL TRANSDUCTION HISTIDINE KINASE J"/>
    <property type="match status" value="1"/>
</dbReference>
<dbReference type="SUPFAM" id="SSF52172">
    <property type="entry name" value="CheY-like"/>
    <property type="match status" value="2"/>
</dbReference>
<dbReference type="SMART" id="SM00387">
    <property type="entry name" value="HATPase_c"/>
    <property type="match status" value="1"/>
</dbReference>
<dbReference type="PRINTS" id="PR00344">
    <property type="entry name" value="BCTRLSENSOR"/>
</dbReference>
<dbReference type="CDD" id="cd01007">
    <property type="entry name" value="PBP2_BvgS_HisK_like"/>
    <property type="match status" value="2"/>
</dbReference>
<feature type="modified residue" description="4-aspartylphosphate" evidence="17">
    <location>
        <position position="1351"/>
    </location>
</feature>
<dbReference type="PROSITE" id="PS50894">
    <property type="entry name" value="HPT"/>
    <property type="match status" value="1"/>
</dbReference>
<keyword evidence="4" id="KW-1003">Cell membrane</keyword>
<dbReference type="SUPFAM" id="SSF55874">
    <property type="entry name" value="ATPase domain of HSP90 chaperone/DNA topoisomerase II/histidine kinase"/>
    <property type="match status" value="1"/>
</dbReference>
<evidence type="ECO:0000256" key="7">
    <source>
        <dbReference type="ARBA" id="ARBA00022692"/>
    </source>
</evidence>
<evidence type="ECO:0000256" key="9">
    <source>
        <dbReference type="ARBA" id="ARBA00022777"/>
    </source>
</evidence>
<evidence type="ECO:0000256" key="2">
    <source>
        <dbReference type="ARBA" id="ARBA00004651"/>
    </source>
</evidence>
<evidence type="ECO:0000313" key="24">
    <source>
        <dbReference type="Proteomes" id="UP000031631"/>
    </source>
</evidence>
<dbReference type="Pfam" id="PF13426">
    <property type="entry name" value="PAS_9"/>
    <property type="match status" value="1"/>
</dbReference>
<dbReference type="SUPFAM" id="SSF53850">
    <property type="entry name" value="Periplasmic binding protein-like II"/>
    <property type="match status" value="3"/>
</dbReference>
<dbReference type="GO" id="GO:0005886">
    <property type="term" value="C:plasma membrane"/>
    <property type="evidence" value="ECO:0007669"/>
    <property type="project" value="UniProtKB-SubCell"/>
</dbReference>
<dbReference type="SUPFAM" id="SSF55785">
    <property type="entry name" value="PYP-like sensor domain (PAS domain)"/>
    <property type="match status" value="1"/>
</dbReference>
<organism evidence="23 24">
    <name type="scientific">Thiolapillus brandeum</name>
    <dbReference type="NCBI Taxonomy" id="1076588"/>
    <lineage>
        <taxon>Bacteria</taxon>
        <taxon>Pseudomonadati</taxon>
        <taxon>Pseudomonadota</taxon>
        <taxon>Gammaproteobacteria</taxon>
        <taxon>Chromatiales</taxon>
        <taxon>Sedimenticolaceae</taxon>
        <taxon>Thiolapillus</taxon>
    </lineage>
</organism>
<dbReference type="InterPro" id="IPR001789">
    <property type="entry name" value="Sig_transdc_resp-reg_receiver"/>
</dbReference>
<evidence type="ECO:0000256" key="5">
    <source>
        <dbReference type="ARBA" id="ARBA00022553"/>
    </source>
</evidence>
<comment type="caution">
    <text evidence="17">Lacks conserved residue(s) required for the propagation of feature annotation.</text>
</comment>
<dbReference type="SMART" id="SM00388">
    <property type="entry name" value="HisKA"/>
    <property type="match status" value="1"/>
</dbReference>
<evidence type="ECO:0000259" key="20">
    <source>
        <dbReference type="PROSITE" id="PS50110"/>
    </source>
</evidence>
<keyword evidence="11 18" id="KW-1133">Transmembrane helix</keyword>
<gene>
    <name evidence="23" type="ORF">TBH_C1534</name>
</gene>
<evidence type="ECO:0000313" key="23">
    <source>
        <dbReference type="EMBL" id="BAO44453.1"/>
    </source>
</evidence>
<sequence>MQGVIRRQGLECIHKLWVLLLFSCYMGNAWAESQESASLKVVYRLDSAPLQFQNQQGDADGLFIDLWRRWSGKTGIPITFVGAFNKEAQQLVKNGQADILAGLFSNSRREAFLDFSQPVLNATYYAYIRDSLPGVHDLEDLKGHSIGVTAGSFHETYLRSRYPDLTLKLYPGYEELFAAMENADVDAIVTQPIYLQYRYSLPGHHAALRPLQPPLYEHAYRAAVKKGRQALLNRIDQGLSRISADERAQISARWIGVGWSGMASSIPELTEEEKDWLKQHPVIPVGGESDWPPFDFTDDTGTHQGVAAEYLHKIEKMLGVRFDVRTDLPWSEVLEKVREGELYFACTMVATPDRRQEFLFTQPYYTSPAAIVVNRSDSSIHRLEDLADKRVAIVRGYSVSEYLRRRFPGFTQIDVDSLLQGLQAVHAHKADAVLDNQDVLAWLLEENAIPDMRMIRVRELFRGNTNLRMGISKSYPMLAGILQKALNAIPAEEQRRLIGKWLPVARGDSSLERIYLSLEDQNWLSAHPNIRVGMDPVWPPVEYRDENGQYKGMASDYISLVASWMGIHLDMQKELARTDILKQVKAGEIDLLPAVVKSEERARFLNFTRPYLSFPVVIFTRRNAPFLTGLPDLQGKKVSVEEGYIMEEILRDRYPGIRLVTSKNSLSALKQLTVGSVDAYVGNLATASSLLQQYGLGNIKVAAPTPFNLDLRMGVRKDWPELVTILDKLLDSISDEQRAAIRKKWLQVDYAVKMDYQLLWRVVALSLMVLLVAFIWIYLIRSQKERLQKSEQQLTRILRALPIPVVVAEEDGTLVLANPQVAEEMESEGSRMLGRNMNEFYVDQKQRQNVIQQLIHEGRVDHYPVSLRTDRGNRIEGLMSAIPIELEGRNVHLGMFYNLTDRLRMEKELARAKADAERANAFKSRFLANMSHEIRTPMNAILGLAHLCNRTTLDARQKNYLDQLEGAARTLLNIINDILDLSRIEAGKLELEQSKFALWEVLEQVGTLNGVAATNKGLELLFRVQPGIPEHYLGDSLHLAQVLSNLVQNAVKFTEQGEIVVDIVSTSHTQSTATLVFSVRDSGIGIAEEDLPYLFEAFTQVDQSYRRRFSGTGLGLAISKTLVELMGGNIEVESQPGKGTCFRFFLNLDVIRDAQSEGQGADLLFGKKAFLIDGSSSARMILLEMLEGFGMSVEAFTTPEDVLRHLGRQAQEWPDVMMLGEVELTDDQQDQLKAMMDQGLPLLMLQRVGEEVELSSGVAGYVHKPVIPWLLKMKLLSVLGGKPVEIREGSVREIGAKRFRGEILLVEDNTVNQLVAREILEQFGLFVQVASGGREALNKLRDKRFDLVFMDIQMPDMDGYEVVGKIRSEPGLQDLPIVAMTAHALVGDREKSLQAGMNDHLSKPIEPAELQRVLEKWLPQEEQSSISAIDELDSVTFQLQYVDVQWGLERIGGNQRLFRKLLRQFLDDHEDTVRELEGKLLENDCESARRLVHTIHGVAATIGARKLERAADALEHSLMREDEEGLRFVVEEFCRNFSWVVADLHKYLDGNMPGAVGTRISRGIVSNEAVFKEISELVNAGSPEALARLDRINSASLSEAQASLMAVLQQELKDYEFTRAKKILEELMETTGETNG</sequence>
<dbReference type="PANTHER" id="PTHR45339">
    <property type="entry name" value="HYBRID SIGNAL TRANSDUCTION HISTIDINE KINASE J"/>
    <property type="match status" value="1"/>
</dbReference>
<dbReference type="InterPro" id="IPR001638">
    <property type="entry name" value="Solute-binding_3/MltF_N"/>
</dbReference>
<dbReference type="GO" id="GO:0000155">
    <property type="term" value="F:phosphorelay sensor kinase activity"/>
    <property type="evidence" value="ECO:0007669"/>
    <property type="project" value="InterPro"/>
</dbReference>
<dbReference type="CDD" id="cd00082">
    <property type="entry name" value="HisKA"/>
    <property type="match status" value="1"/>
</dbReference>
<dbReference type="CDD" id="cd00130">
    <property type="entry name" value="PAS"/>
    <property type="match status" value="1"/>
</dbReference>
<dbReference type="Pfam" id="PF02518">
    <property type="entry name" value="HATPase_c"/>
    <property type="match status" value="1"/>
</dbReference>
<dbReference type="Gene3D" id="3.30.565.10">
    <property type="entry name" value="Histidine kinase-like ATPase, C-terminal domain"/>
    <property type="match status" value="1"/>
</dbReference>
<dbReference type="InterPro" id="IPR003661">
    <property type="entry name" value="HisK_dim/P_dom"/>
</dbReference>
<evidence type="ECO:0000259" key="21">
    <source>
        <dbReference type="PROSITE" id="PS50112"/>
    </source>
</evidence>
<evidence type="ECO:0000256" key="10">
    <source>
        <dbReference type="ARBA" id="ARBA00022840"/>
    </source>
</evidence>
<name>A0A7U6JI58_9GAMM</name>
<dbReference type="SMART" id="SM00448">
    <property type="entry name" value="REC"/>
    <property type="match status" value="1"/>
</dbReference>
<keyword evidence="10" id="KW-0067">ATP-binding</keyword>
<dbReference type="InterPro" id="IPR022272">
    <property type="entry name" value="Lipocalin_CS"/>
</dbReference>
<dbReference type="InterPro" id="IPR004358">
    <property type="entry name" value="Sig_transdc_His_kin-like_C"/>
</dbReference>
<dbReference type="NCBIfam" id="TIGR00229">
    <property type="entry name" value="sensory_box"/>
    <property type="match status" value="1"/>
</dbReference>
<dbReference type="InterPro" id="IPR000014">
    <property type="entry name" value="PAS"/>
</dbReference>